<gene>
    <name evidence="2" type="ORF">B0T16DRAFT_456103</name>
</gene>
<evidence type="ECO:0000256" key="1">
    <source>
        <dbReference type="SAM" id="MobiDB-lite"/>
    </source>
</evidence>
<dbReference type="EMBL" id="JAULSV010000003">
    <property type="protein sequence ID" value="KAK0648642.1"/>
    <property type="molecule type" value="Genomic_DNA"/>
</dbReference>
<name>A0AA39YBV9_9PEZI</name>
<accession>A0AA39YBV9</accession>
<keyword evidence="3" id="KW-1185">Reference proteome</keyword>
<evidence type="ECO:0000313" key="3">
    <source>
        <dbReference type="Proteomes" id="UP001174936"/>
    </source>
</evidence>
<organism evidence="2 3">
    <name type="scientific">Cercophora newfieldiana</name>
    <dbReference type="NCBI Taxonomy" id="92897"/>
    <lineage>
        <taxon>Eukaryota</taxon>
        <taxon>Fungi</taxon>
        <taxon>Dikarya</taxon>
        <taxon>Ascomycota</taxon>
        <taxon>Pezizomycotina</taxon>
        <taxon>Sordariomycetes</taxon>
        <taxon>Sordariomycetidae</taxon>
        <taxon>Sordariales</taxon>
        <taxon>Lasiosphaeriaceae</taxon>
        <taxon>Cercophora</taxon>
    </lineage>
</organism>
<evidence type="ECO:0000313" key="2">
    <source>
        <dbReference type="EMBL" id="KAK0648642.1"/>
    </source>
</evidence>
<reference evidence="2" key="1">
    <citation type="submission" date="2023-06" db="EMBL/GenBank/DDBJ databases">
        <title>Genome-scale phylogeny and comparative genomics of the fungal order Sordariales.</title>
        <authorList>
            <consortium name="Lawrence Berkeley National Laboratory"/>
            <person name="Hensen N."/>
            <person name="Bonometti L."/>
            <person name="Westerberg I."/>
            <person name="Brannstrom I.O."/>
            <person name="Guillou S."/>
            <person name="Cros-Aarteil S."/>
            <person name="Calhoun S."/>
            <person name="Haridas S."/>
            <person name="Kuo A."/>
            <person name="Mondo S."/>
            <person name="Pangilinan J."/>
            <person name="Riley R."/>
            <person name="Labutti K."/>
            <person name="Andreopoulos B."/>
            <person name="Lipzen A."/>
            <person name="Chen C."/>
            <person name="Yanf M."/>
            <person name="Daum C."/>
            <person name="Ng V."/>
            <person name="Clum A."/>
            <person name="Steindorff A."/>
            <person name="Ohm R."/>
            <person name="Martin F."/>
            <person name="Silar P."/>
            <person name="Natvig D."/>
            <person name="Lalanne C."/>
            <person name="Gautier V."/>
            <person name="Ament-Velasquez S.L."/>
            <person name="Kruys A."/>
            <person name="Hutchinson M.I."/>
            <person name="Powell A.J."/>
            <person name="Barry K."/>
            <person name="Miller A.N."/>
            <person name="Grigoriev I.V."/>
            <person name="Debuchy R."/>
            <person name="Gladieux P."/>
            <person name="Thoren M.H."/>
            <person name="Johannesson H."/>
        </authorList>
    </citation>
    <scope>NUCLEOTIDE SEQUENCE</scope>
    <source>
        <strain evidence="2">SMH2532-1</strain>
    </source>
</reference>
<sequence>MDQNPLSDREKALENQWIREKEKQMAKDRATKARAAKDASSTSQGQQASQEAK</sequence>
<comment type="caution">
    <text evidence="2">The sequence shown here is derived from an EMBL/GenBank/DDBJ whole genome shotgun (WGS) entry which is preliminary data.</text>
</comment>
<feature type="compositionally biased region" description="Basic and acidic residues" evidence="1">
    <location>
        <begin position="7"/>
        <end position="37"/>
    </location>
</feature>
<feature type="compositionally biased region" description="Low complexity" evidence="1">
    <location>
        <begin position="38"/>
        <end position="53"/>
    </location>
</feature>
<proteinExistence type="predicted"/>
<dbReference type="AlphaFoldDB" id="A0AA39YBV9"/>
<feature type="region of interest" description="Disordered" evidence="1">
    <location>
        <begin position="1"/>
        <end position="53"/>
    </location>
</feature>
<protein>
    <submittedName>
        <fullName evidence="2">Uncharacterized protein</fullName>
    </submittedName>
</protein>
<dbReference type="Proteomes" id="UP001174936">
    <property type="component" value="Unassembled WGS sequence"/>
</dbReference>